<name>A0A3A1Y947_9GAMM</name>
<gene>
    <name evidence="1" type="ORF">CKF59_06075</name>
</gene>
<evidence type="ECO:0000313" key="1">
    <source>
        <dbReference type="EMBL" id="RIY33846.1"/>
    </source>
</evidence>
<comment type="caution">
    <text evidence="1">The sequence shown here is derived from an EMBL/GenBank/DDBJ whole genome shotgun (WGS) entry which is preliminary data.</text>
</comment>
<keyword evidence="2" id="KW-1185">Reference proteome</keyword>
<dbReference type="Proteomes" id="UP000265964">
    <property type="component" value="Unassembled WGS sequence"/>
</dbReference>
<sequence length="73" mass="8307">MELIQTLPLTQDLTLETLTSKANIQKLQQRVDLGQTLAQQVQAQGVPTLLELTENTIKVLPNYYLYDRHANLN</sequence>
<accession>A0A3A1Y947</accession>
<dbReference type="AlphaFoldDB" id="A0A3A1Y947"/>
<organism evidence="1 2">
    <name type="scientific">Psittacicella gerlachiana</name>
    <dbReference type="NCBI Taxonomy" id="2028574"/>
    <lineage>
        <taxon>Bacteria</taxon>
        <taxon>Pseudomonadati</taxon>
        <taxon>Pseudomonadota</taxon>
        <taxon>Gammaproteobacteria</taxon>
        <taxon>Pasteurellales</taxon>
        <taxon>Psittacicellaceae</taxon>
        <taxon>Psittacicella</taxon>
    </lineage>
</organism>
<dbReference type="EMBL" id="NRJF01000183">
    <property type="protein sequence ID" value="RIY33846.1"/>
    <property type="molecule type" value="Genomic_DNA"/>
</dbReference>
<proteinExistence type="predicted"/>
<dbReference type="RefSeq" id="WP_119535061.1">
    <property type="nucleotide sequence ID" value="NZ_NRJF01000183.1"/>
</dbReference>
<evidence type="ECO:0000313" key="2">
    <source>
        <dbReference type="Proteomes" id="UP000265964"/>
    </source>
</evidence>
<protein>
    <submittedName>
        <fullName evidence="1">Uncharacterized protein</fullName>
    </submittedName>
</protein>
<reference evidence="1 2" key="1">
    <citation type="submission" date="2017-08" db="EMBL/GenBank/DDBJ databases">
        <title>Reclassification of Bisgaard taxon 37 and 44.</title>
        <authorList>
            <person name="Christensen H."/>
        </authorList>
    </citation>
    <scope>NUCLEOTIDE SEQUENCE [LARGE SCALE GENOMIC DNA]</scope>
    <source>
        <strain evidence="1 2">EEAB3T1</strain>
    </source>
</reference>